<dbReference type="SUPFAM" id="SSF52141">
    <property type="entry name" value="Uracil-DNA glycosylase-like"/>
    <property type="match status" value="1"/>
</dbReference>
<keyword evidence="6" id="KW-0411">Iron-sulfur</keyword>
<dbReference type="Gene3D" id="3.40.470.10">
    <property type="entry name" value="Uracil-DNA glycosylase-like domain"/>
    <property type="match status" value="1"/>
</dbReference>
<evidence type="ECO:0000256" key="1">
    <source>
        <dbReference type="ARBA" id="ARBA00022485"/>
    </source>
</evidence>
<evidence type="ECO:0000256" key="6">
    <source>
        <dbReference type="ARBA" id="ARBA00023014"/>
    </source>
</evidence>
<evidence type="ECO:0000256" key="4">
    <source>
        <dbReference type="ARBA" id="ARBA00022801"/>
    </source>
</evidence>
<dbReference type="GO" id="GO:0097506">
    <property type="term" value="F:deaminated base DNA N-glycosylase activity"/>
    <property type="evidence" value="ECO:0007669"/>
    <property type="project" value="UniProtKB-ARBA"/>
</dbReference>
<comment type="caution">
    <text evidence="9">The sequence shown here is derived from an EMBL/GenBank/DDBJ whole genome shotgun (WGS) entry which is preliminary data.</text>
</comment>
<reference evidence="9" key="1">
    <citation type="journal article" date="2015" name="Nature">
        <title>Complex archaea that bridge the gap between prokaryotes and eukaryotes.</title>
        <authorList>
            <person name="Spang A."/>
            <person name="Saw J.H."/>
            <person name="Jorgensen S.L."/>
            <person name="Zaremba-Niedzwiedzka K."/>
            <person name="Martijn J."/>
            <person name="Lind A.E."/>
            <person name="van Eijk R."/>
            <person name="Schleper C."/>
            <person name="Guy L."/>
            <person name="Ettema T.J."/>
        </authorList>
    </citation>
    <scope>NUCLEOTIDE SEQUENCE</scope>
</reference>
<evidence type="ECO:0000313" key="9">
    <source>
        <dbReference type="EMBL" id="KKM72797.1"/>
    </source>
</evidence>
<evidence type="ECO:0000256" key="5">
    <source>
        <dbReference type="ARBA" id="ARBA00023004"/>
    </source>
</evidence>
<proteinExistence type="predicted"/>
<name>A0A0F9MUB4_9ZZZZ</name>
<dbReference type="EMBL" id="LAZR01009403">
    <property type="protein sequence ID" value="KKM72797.1"/>
    <property type="molecule type" value="Genomic_DNA"/>
</dbReference>
<dbReference type="PANTHER" id="PTHR33693">
    <property type="entry name" value="TYPE-5 URACIL-DNA GLYCOSYLASE"/>
    <property type="match status" value="1"/>
</dbReference>
<dbReference type="GO" id="GO:0051539">
    <property type="term" value="F:4 iron, 4 sulfur cluster binding"/>
    <property type="evidence" value="ECO:0007669"/>
    <property type="project" value="UniProtKB-KW"/>
</dbReference>
<dbReference type="Pfam" id="PF03167">
    <property type="entry name" value="UDG"/>
    <property type="match status" value="1"/>
</dbReference>
<gene>
    <name evidence="9" type="ORF">LCGC14_1416880</name>
</gene>
<sequence>MKTKTRKDKLVLLSRYLDLETNELITDKNPGNALYEKILLKKHLDKSINKCTRCKNLNIKSFTDSVPGWGNLDADIFFIGESPCTHSMIAQFPFAWKSGRILDIVLRLSNLTRYDVFISNSMHCHPESKRSPTDRERIKCSPFLYDELQIVEPELIVTLGNSAKVAMDTLKTPHKTIHKKHPASFLYSSTGLRDYILKLSLELDKVLK</sequence>
<organism evidence="9">
    <name type="scientific">marine sediment metagenome</name>
    <dbReference type="NCBI Taxonomy" id="412755"/>
    <lineage>
        <taxon>unclassified sequences</taxon>
        <taxon>metagenomes</taxon>
        <taxon>ecological metagenomes</taxon>
    </lineage>
</organism>
<keyword evidence="3" id="KW-0227">DNA damage</keyword>
<dbReference type="SMART" id="SM00986">
    <property type="entry name" value="UDG"/>
    <property type="match status" value="1"/>
</dbReference>
<dbReference type="AlphaFoldDB" id="A0A0F9MUB4"/>
<protein>
    <recommendedName>
        <fullName evidence="8">Uracil-DNA glycosylase-like domain-containing protein</fullName>
    </recommendedName>
</protein>
<keyword evidence="7" id="KW-0234">DNA repair</keyword>
<evidence type="ECO:0000256" key="3">
    <source>
        <dbReference type="ARBA" id="ARBA00022763"/>
    </source>
</evidence>
<evidence type="ECO:0000256" key="7">
    <source>
        <dbReference type="ARBA" id="ARBA00023204"/>
    </source>
</evidence>
<dbReference type="InterPro" id="IPR036895">
    <property type="entry name" value="Uracil-DNA_glycosylase-like_sf"/>
</dbReference>
<keyword evidence="5" id="KW-0408">Iron</keyword>
<dbReference type="InterPro" id="IPR051536">
    <property type="entry name" value="UDG_Type-4/5"/>
</dbReference>
<keyword evidence="2" id="KW-0479">Metal-binding</keyword>
<dbReference type="SMART" id="SM00987">
    <property type="entry name" value="UreE_C"/>
    <property type="match status" value="1"/>
</dbReference>
<evidence type="ECO:0000256" key="2">
    <source>
        <dbReference type="ARBA" id="ARBA00022723"/>
    </source>
</evidence>
<keyword evidence="1" id="KW-0004">4Fe-4S</keyword>
<dbReference type="GO" id="GO:0006281">
    <property type="term" value="P:DNA repair"/>
    <property type="evidence" value="ECO:0007669"/>
    <property type="project" value="UniProtKB-KW"/>
</dbReference>
<dbReference type="GO" id="GO:0046872">
    <property type="term" value="F:metal ion binding"/>
    <property type="evidence" value="ECO:0007669"/>
    <property type="project" value="UniProtKB-KW"/>
</dbReference>
<dbReference type="InterPro" id="IPR005122">
    <property type="entry name" value="Uracil-DNA_glycosylase-like"/>
</dbReference>
<feature type="domain" description="Uracil-DNA glycosylase-like" evidence="8">
    <location>
        <begin position="67"/>
        <end position="198"/>
    </location>
</feature>
<evidence type="ECO:0000259" key="8">
    <source>
        <dbReference type="SMART" id="SM00986"/>
    </source>
</evidence>
<keyword evidence="4" id="KW-0378">Hydrolase</keyword>
<accession>A0A0F9MUB4</accession>